<feature type="coiled-coil region" evidence="1">
    <location>
        <begin position="67"/>
        <end position="101"/>
    </location>
</feature>
<dbReference type="AlphaFoldDB" id="A0A3D9XJG5"/>
<feature type="transmembrane region" description="Helical" evidence="3">
    <location>
        <begin position="32"/>
        <end position="56"/>
    </location>
</feature>
<evidence type="ECO:0000313" key="5">
    <source>
        <dbReference type="EMBL" id="REF69758.1"/>
    </source>
</evidence>
<feature type="compositionally biased region" description="Pro residues" evidence="2">
    <location>
        <begin position="1"/>
        <end position="11"/>
    </location>
</feature>
<evidence type="ECO:0000256" key="3">
    <source>
        <dbReference type="SAM" id="Phobius"/>
    </source>
</evidence>
<evidence type="ECO:0000313" key="6">
    <source>
        <dbReference type="Proteomes" id="UP000256941"/>
    </source>
</evidence>
<keyword evidence="3" id="KW-0472">Membrane</keyword>
<comment type="caution">
    <text evidence="5">The sequence shown here is derived from an EMBL/GenBank/DDBJ whole genome shotgun (WGS) entry which is preliminary data.</text>
</comment>
<feature type="compositionally biased region" description="Low complexity" evidence="2">
    <location>
        <begin position="12"/>
        <end position="26"/>
    </location>
</feature>
<keyword evidence="1" id="KW-0175">Coiled coil</keyword>
<organism evidence="5 6">
    <name type="scientific">Paracoccus versutus</name>
    <name type="common">Thiobacillus versutus</name>
    <dbReference type="NCBI Taxonomy" id="34007"/>
    <lineage>
        <taxon>Bacteria</taxon>
        <taxon>Pseudomonadati</taxon>
        <taxon>Pseudomonadota</taxon>
        <taxon>Alphaproteobacteria</taxon>
        <taxon>Rhodobacterales</taxon>
        <taxon>Paracoccaceae</taxon>
        <taxon>Paracoccus</taxon>
    </lineage>
</organism>
<dbReference type="Gene3D" id="3.30.1380.10">
    <property type="match status" value="1"/>
</dbReference>
<reference evidence="5 6" key="1">
    <citation type="submission" date="2018-08" db="EMBL/GenBank/DDBJ databases">
        <title>Genomic Encyclopedia of Archaeal and Bacterial Type Strains, Phase II (KMG-II): from individual species to whole genera.</title>
        <authorList>
            <person name="Goeker M."/>
        </authorList>
    </citation>
    <scope>NUCLEOTIDE SEQUENCE [LARGE SCALE GENOMIC DNA]</scope>
    <source>
        <strain evidence="5 6">DSM 17099</strain>
    </source>
</reference>
<feature type="domain" description="Peptidase M15C" evidence="4">
    <location>
        <begin position="238"/>
        <end position="301"/>
    </location>
</feature>
<evidence type="ECO:0000256" key="1">
    <source>
        <dbReference type="SAM" id="Coils"/>
    </source>
</evidence>
<proteinExistence type="predicted"/>
<keyword evidence="3" id="KW-1133">Transmembrane helix</keyword>
<keyword evidence="3" id="KW-0812">Transmembrane</keyword>
<dbReference type="GO" id="GO:0004180">
    <property type="term" value="F:carboxypeptidase activity"/>
    <property type="evidence" value="ECO:0007669"/>
    <property type="project" value="UniProtKB-KW"/>
</dbReference>
<keyword evidence="5" id="KW-0645">Protease</keyword>
<keyword evidence="5" id="KW-0121">Carboxypeptidase</keyword>
<dbReference type="InterPro" id="IPR009045">
    <property type="entry name" value="Zn_M74/Hedgehog-like"/>
</dbReference>
<dbReference type="Proteomes" id="UP000256941">
    <property type="component" value="Unassembled WGS sequence"/>
</dbReference>
<dbReference type="InterPro" id="IPR039561">
    <property type="entry name" value="Peptidase_M15C"/>
</dbReference>
<name>A0A3D9XJG5_PARVE</name>
<sequence length="315" mass="34123">MGRRPAPPTAPPARSAMPGRGRARAPRPAGSLAAPIIVAIGVVIGAIAFAVTTWFLDSADQATELRLSRQEAELALLREALAEARVERQGLRADLAQLRDDLSLVANRAPVAPPLQAAPPADLGAEDFESPPPTEALTEQMRLAKSRFNKGITQPRNATMLAILGPPRDSYNTDCQPVTNPRLRALIETRKVGPITVTMLKPALDSLARVLERLEQSDPDIHAKLGTAGGLCARLIRGSTRSISNHSWGTAIDLTLEGQLDPFADGATQFGLLILAEYFNEEGWFWGAAYNSREDSMHFEIGEETLRKWQAEGKL</sequence>
<dbReference type="RefSeq" id="WP_116221952.1">
    <property type="nucleotide sequence ID" value="NZ_CP038197.1"/>
</dbReference>
<dbReference type="EMBL" id="QTUJ01000002">
    <property type="protein sequence ID" value="REF69758.1"/>
    <property type="molecule type" value="Genomic_DNA"/>
</dbReference>
<evidence type="ECO:0000256" key="2">
    <source>
        <dbReference type="SAM" id="MobiDB-lite"/>
    </source>
</evidence>
<dbReference type="Pfam" id="PF13539">
    <property type="entry name" value="Peptidase_M15_4"/>
    <property type="match status" value="1"/>
</dbReference>
<keyword evidence="5" id="KW-0378">Hydrolase</keyword>
<accession>A0A3D9XJG5</accession>
<protein>
    <submittedName>
        <fullName evidence="5">D-alanyl-D-alanine carboxypeptidase-like protein</fullName>
    </submittedName>
</protein>
<dbReference type="SUPFAM" id="SSF55166">
    <property type="entry name" value="Hedgehog/DD-peptidase"/>
    <property type="match status" value="1"/>
</dbReference>
<evidence type="ECO:0000259" key="4">
    <source>
        <dbReference type="Pfam" id="PF13539"/>
    </source>
</evidence>
<feature type="region of interest" description="Disordered" evidence="2">
    <location>
        <begin position="1"/>
        <end position="26"/>
    </location>
</feature>
<gene>
    <name evidence="5" type="ORF">BDD41_2473</name>
</gene>